<gene>
    <name evidence="1" type="ORF">SAMN05421749_102408</name>
</gene>
<dbReference type="PANTHER" id="PTHR37811">
    <property type="entry name" value="BLL5343 PROTEIN"/>
    <property type="match status" value="1"/>
</dbReference>
<keyword evidence="1" id="KW-0503">Monooxygenase</keyword>
<evidence type="ECO:0000313" key="2">
    <source>
        <dbReference type="Proteomes" id="UP000242317"/>
    </source>
</evidence>
<reference evidence="2" key="1">
    <citation type="submission" date="2016-09" db="EMBL/GenBank/DDBJ databases">
        <authorList>
            <person name="Varghese N."/>
            <person name="Submissions S."/>
        </authorList>
    </citation>
    <scope>NUCLEOTIDE SEQUENCE [LARGE SCALE GENOMIC DNA]</scope>
    <source>
        <strain evidence="2">ANC 3699</strain>
    </source>
</reference>
<accession>A0A1G6HNG8</accession>
<dbReference type="InterPro" id="IPR011008">
    <property type="entry name" value="Dimeric_a/b-barrel"/>
</dbReference>
<proteinExistence type="predicted"/>
<dbReference type="OrthoDB" id="9797060at2"/>
<evidence type="ECO:0000313" key="1">
    <source>
        <dbReference type="EMBL" id="SDB95761.1"/>
    </source>
</evidence>
<keyword evidence="2" id="KW-1185">Reference proteome</keyword>
<sequence length="96" mass="11528">MYVVIFKATIKQLDAEYSQYAERLRQKAIQQYHCQKFESYTEGDQEIALSYWRNLEDIHAWKKDTEHLTAQSIGQEKWYANYSVEVCQIAQQYHSL</sequence>
<dbReference type="GO" id="GO:0004497">
    <property type="term" value="F:monooxygenase activity"/>
    <property type="evidence" value="ECO:0007669"/>
    <property type="project" value="UniProtKB-KW"/>
</dbReference>
<dbReference type="PANTHER" id="PTHR37811:SF2">
    <property type="entry name" value="ABM DOMAIN-CONTAINING PROTEIN"/>
    <property type="match status" value="1"/>
</dbReference>
<dbReference type="EMBL" id="FMYK01000002">
    <property type="protein sequence ID" value="SDB95761.1"/>
    <property type="molecule type" value="Genomic_DNA"/>
</dbReference>
<dbReference type="InterPro" id="IPR052936">
    <property type="entry name" value="Jasmonate_Hydroxylase-like"/>
</dbReference>
<name>A0A1G6HNG8_9GAMM</name>
<dbReference type="Gene3D" id="3.30.70.100">
    <property type="match status" value="1"/>
</dbReference>
<protein>
    <submittedName>
        <fullName evidence="1">Heme-degrading monooxygenase HmoA</fullName>
    </submittedName>
</protein>
<dbReference type="Proteomes" id="UP000242317">
    <property type="component" value="Unassembled WGS sequence"/>
</dbReference>
<keyword evidence="1" id="KW-0560">Oxidoreductase</keyword>
<organism evidence="1 2">
    <name type="scientific">Acinetobacter marinus</name>
    <dbReference type="NCBI Taxonomy" id="281375"/>
    <lineage>
        <taxon>Bacteria</taxon>
        <taxon>Pseudomonadati</taxon>
        <taxon>Pseudomonadota</taxon>
        <taxon>Gammaproteobacteria</taxon>
        <taxon>Moraxellales</taxon>
        <taxon>Moraxellaceae</taxon>
        <taxon>Acinetobacter</taxon>
    </lineage>
</organism>
<dbReference type="RefSeq" id="WP_092617059.1">
    <property type="nucleotide sequence ID" value="NZ_FMYK01000002.1"/>
</dbReference>
<dbReference type="AlphaFoldDB" id="A0A1G6HNG8"/>
<dbReference type="SUPFAM" id="SSF54909">
    <property type="entry name" value="Dimeric alpha+beta barrel"/>
    <property type="match status" value="1"/>
</dbReference>